<keyword evidence="5" id="KW-1185">Reference proteome</keyword>
<evidence type="ECO:0000313" key="5">
    <source>
        <dbReference type="Proteomes" id="UP001595912"/>
    </source>
</evidence>
<dbReference type="RefSeq" id="WP_380126960.1">
    <property type="nucleotide sequence ID" value="NZ_JBHSIU010000098.1"/>
</dbReference>
<feature type="region of interest" description="Disordered" evidence="1">
    <location>
        <begin position="539"/>
        <end position="573"/>
    </location>
</feature>
<feature type="compositionally biased region" description="Polar residues" evidence="1">
    <location>
        <begin position="282"/>
        <end position="292"/>
    </location>
</feature>
<dbReference type="Gene3D" id="3.10.350.10">
    <property type="entry name" value="LysM domain"/>
    <property type="match status" value="1"/>
</dbReference>
<reference evidence="5" key="1">
    <citation type="journal article" date="2019" name="Int. J. Syst. Evol. Microbiol.">
        <title>The Global Catalogue of Microorganisms (GCM) 10K type strain sequencing project: providing services to taxonomists for standard genome sequencing and annotation.</title>
        <authorList>
            <consortium name="The Broad Institute Genomics Platform"/>
            <consortium name="The Broad Institute Genome Sequencing Center for Infectious Disease"/>
            <person name="Wu L."/>
            <person name="Ma J."/>
        </authorList>
    </citation>
    <scope>NUCLEOTIDE SEQUENCE [LARGE SCALE GENOMIC DNA]</scope>
    <source>
        <strain evidence="5">CGMCC 4.7152</strain>
    </source>
</reference>
<evidence type="ECO:0000256" key="2">
    <source>
        <dbReference type="SAM" id="Phobius"/>
    </source>
</evidence>
<dbReference type="EMBL" id="JBHSIU010000098">
    <property type="protein sequence ID" value="MFC5006339.1"/>
    <property type="molecule type" value="Genomic_DNA"/>
</dbReference>
<feature type="compositionally biased region" description="Low complexity" evidence="1">
    <location>
        <begin position="366"/>
        <end position="386"/>
    </location>
</feature>
<feature type="region of interest" description="Disordered" evidence="1">
    <location>
        <begin position="321"/>
        <end position="386"/>
    </location>
</feature>
<evidence type="ECO:0000256" key="1">
    <source>
        <dbReference type="SAM" id="MobiDB-lite"/>
    </source>
</evidence>
<dbReference type="Gene3D" id="1.10.10.10">
    <property type="entry name" value="Winged helix-like DNA-binding domain superfamily/Winged helix DNA-binding domain"/>
    <property type="match status" value="1"/>
</dbReference>
<sequence length="824" mass="84514">MPGTAVGLAVGVTVRVLRSLAAAVALLTGLVALPGLLMTLQTAAWSNIDWAEVVAQPLCAATLVLVAVGVGWFVWGWLLVATISDVIAVVRGVGDIRARLPVPLHHAVSAAAGTVAMLLQPSAALAAGGSGPISGEAAGHVSVQATYPASSPPAAAVVTGDGEFVLVGAVAGGPAAQPRTYTVRRGDILARIAAREIGDANRWPEIFALNKGAHFDDVGGTFTNPHLIYPGWTLRLPGVEPAVPALTESAPTQEPLPQTTADEHVGPTATASTSPMVGADASTASGPHTTHASDTDDAGVLPWLLLAGGAAAVGAAAAARRRRSRSWRASPTAPRSAAAGPPAPDTDTGDSSPHRRFGPTVRRSDVAAGAVASSSPASPAEQEAPAVTVDAVSTSGGVDVGVAAAQARFAALLQDDGGGTAVVITADALAVVAPGAPARAGLTVTGTLGEAIRLLETETLHRTRILLEHDVTDITDVTDLSSCVGSADIAADGAAAEPPAVTYIVQPSEEHPRARITALLDRCRHLGIDGIVLDAAAGPAGPIEPGSQPGSGRPDIAQDASPTPAASTDRHPARTRIQVLGDVVVLDADSQPVAGMRGHALELLTYLTVHRAGAALPDIMEAIWPDATVTRAGQRLSTVVGNLRQSIRAAAGNPTAQPVINTGGRYHLNPDLDIDAWQLDDALATARHSPTRREAALRTAVAAHTGDLAGDLPYAWIDLDRQAYRQQGIAARRQLADLLSDDRPAEAAALLDDAADLDPANEALTRDAITALAWAGDTERVTARWERLRTALADIGERPNEASVALYIQIQRRSPARAGKESRD</sequence>
<feature type="region of interest" description="Disordered" evidence="1">
    <location>
        <begin position="250"/>
        <end position="295"/>
    </location>
</feature>
<keyword evidence="2" id="KW-0812">Transmembrane</keyword>
<dbReference type="InterPro" id="IPR051677">
    <property type="entry name" value="AfsR-DnrI-RedD_regulator"/>
</dbReference>
<evidence type="ECO:0000259" key="3">
    <source>
        <dbReference type="PROSITE" id="PS51782"/>
    </source>
</evidence>
<feature type="domain" description="LysM" evidence="3">
    <location>
        <begin position="179"/>
        <end position="236"/>
    </location>
</feature>
<dbReference type="Pfam" id="PF03704">
    <property type="entry name" value="BTAD"/>
    <property type="match status" value="1"/>
</dbReference>
<comment type="caution">
    <text evidence="4">The sequence shown here is derived from an EMBL/GenBank/DDBJ whole genome shotgun (WGS) entry which is preliminary data.</text>
</comment>
<accession>A0ABV9WGI7</accession>
<dbReference type="InterPro" id="IPR018392">
    <property type="entry name" value="LysM"/>
</dbReference>
<dbReference type="PANTHER" id="PTHR35807">
    <property type="entry name" value="TRANSCRIPTIONAL REGULATOR REDD-RELATED"/>
    <property type="match status" value="1"/>
</dbReference>
<dbReference type="PROSITE" id="PS51782">
    <property type="entry name" value="LYSM"/>
    <property type="match status" value="1"/>
</dbReference>
<proteinExistence type="predicted"/>
<gene>
    <name evidence="4" type="ORF">ACFPIJ_52025</name>
</gene>
<keyword evidence="2" id="KW-1133">Transmembrane helix</keyword>
<protein>
    <submittedName>
        <fullName evidence="4">BTAD domain-containing putative transcriptional regulator</fullName>
    </submittedName>
</protein>
<dbReference type="SMART" id="SM01043">
    <property type="entry name" value="BTAD"/>
    <property type="match status" value="1"/>
</dbReference>
<dbReference type="Proteomes" id="UP001595912">
    <property type="component" value="Unassembled WGS sequence"/>
</dbReference>
<dbReference type="InterPro" id="IPR036388">
    <property type="entry name" value="WH-like_DNA-bd_sf"/>
</dbReference>
<dbReference type="InterPro" id="IPR005158">
    <property type="entry name" value="BTAD"/>
</dbReference>
<feature type="compositionally biased region" description="Polar residues" evidence="1">
    <location>
        <begin position="250"/>
        <end position="260"/>
    </location>
</feature>
<feature type="compositionally biased region" description="Low complexity" evidence="1">
    <location>
        <begin position="327"/>
        <end position="351"/>
    </location>
</feature>
<feature type="transmembrane region" description="Helical" evidence="2">
    <location>
        <begin position="20"/>
        <end position="46"/>
    </location>
</feature>
<keyword evidence="2" id="KW-0472">Membrane</keyword>
<feature type="transmembrane region" description="Helical" evidence="2">
    <location>
        <begin position="58"/>
        <end position="80"/>
    </location>
</feature>
<evidence type="ECO:0000313" key="4">
    <source>
        <dbReference type="EMBL" id="MFC5006339.1"/>
    </source>
</evidence>
<dbReference type="InterPro" id="IPR011990">
    <property type="entry name" value="TPR-like_helical_dom_sf"/>
</dbReference>
<dbReference type="SUPFAM" id="SSF48452">
    <property type="entry name" value="TPR-like"/>
    <property type="match status" value="1"/>
</dbReference>
<name>A0ABV9WGI7_9ACTN</name>
<dbReference type="Gene3D" id="1.25.40.10">
    <property type="entry name" value="Tetratricopeptide repeat domain"/>
    <property type="match status" value="1"/>
</dbReference>
<dbReference type="CDD" id="cd00118">
    <property type="entry name" value="LysM"/>
    <property type="match status" value="1"/>
</dbReference>
<organism evidence="4 5">
    <name type="scientific">Dactylosporangium cerinum</name>
    <dbReference type="NCBI Taxonomy" id="1434730"/>
    <lineage>
        <taxon>Bacteria</taxon>
        <taxon>Bacillati</taxon>
        <taxon>Actinomycetota</taxon>
        <taxon>Actinomycetes</taxon>
        <taxon>Micromonosporales</taxon>
        <taxon>Micromonosporaceae</taxon>
        <taxon>Dactylosporangium</taxon>
    </lineage>
</organism>
<dbReference type="InterPro" id="IPR036779">
    <property type="entry name" value="LysM_dom_sf"/>
</dbReference>